<comment type="caution">
    <text evidence="1">The sequence shown here is derived from an EMBL/GenBank/DDBJ whole genome shotgun (WGS) entry which is preliminary data.</text>
</comment>
<name>A0ABU5I998_9BURK</name>
<dbReference type="NCBIfam" id="TIGR02292">
    <property type="entry name" value="ygfB_yecA"/>
    <property type="match status" value="1"/>
</dbReference>
<dbReference type="SUPFAM" id="SSF103642">
    <property type="entry name" value="Sec-C motif"/>
    <property type="match status" value="1"/>
</dbReference>
<gene>
    <name evidence="1" type="ORF">SM757_01280</name>
</gene>
<dbReference type="EMBL" id="JAXOJX010000001">
    <property type="protein sequence ID" value="MDZ5455196.1"/>
    <property type="molecule type" value="Genomic_DNA"/>
</dbReference>
<dbReference type="Pfam" id="PF03695">
    <property type="entry name" value="UPF0149"/>
    <property type="match status" value="1"/>
</dbReference>
<dbReference type="Pfam" id="PF02810">
    <property type="entry name" value="SEC-C"/>
    <property type="match status" value="1"/>
</dbReference>
<dbReference type="InterPro" id="IPR011978">
    <property type="entry name" value="YgfB-like"/>
</dbReference>
<evidence type="ECO:0000313" key="1">
    <source>
        <dbReference type="EMBL" id="MDZ5455196.1"/>
    </source>
</evidence>
<accession>A0ABU5I998</accession>
<sequence length="231" mass="25337">MLAASTPVSLTEQELDQLQDALQAGPAAMKLEAMDGYFTALICGPVFVPPTEAVQQVLGDQFTFDNDEQAGEIIGLMMRHWNWIAAELQRTLTQPDVYLPVLLEDDAGVAHGNDWAHGFMRGMQARPGSWNELIASDKDGGCVVPMMMLVHEHDPDPGMRPPPIDAQKRREVIATMIAGATQCYRHFESARRAGAAGPAPLRRHVPKIGRNEPCPCGSGRKYKHCCAQTLH</sequence>
<dbReference type="PANTHER" id="PTHR33747">
    <property type="entry name" value="UPF0225 PROTEIN SCO1677"/>
    <property type="match status" value="1"/>
</dbReference>
<reference evidence="1 2" key="1">
    <citation type="submission" date="2023-11" db="EMBL/GenBank/DDBJ databases">
        <title>Draft genome of Azohydromonas lata strain H1 (DSM1123), a polyhydroxyalkanoate producer.</title>
        <authorList>
            <person name="Traversa D."/>
            <person name="D'Addabbo P."/>
            <person name="Pazzani C."/>
            <person name="Manzari C."/>
            <person name="Chiara M."/>
            <person name="Scrascia M."/>
        </authorList>
    </citation>
    <scope>NUCLEOTIDE SEQUENCE [LARGE SCALE GENOMIC DNA]</scope>
    <source>
        <strain evidence="1 2">H1</strain>
        <plasmid evidence="1">unnamed</plasmid>
    </source>
</reference>
<dbReference type="Gene3D" id="1.20.120.740">
    <property type="entry name" value="YgfB uncharacterised protein family UPF0149, PF03695"/>
    <property type="match status" value="1"/>
</dbReference>
<dbReference type="InterPro" id="IPR036255">
    <property type="entry name" value="YgfB-like_sf"/>
</dbReference>
<dbReference type="RefSeq" id="WP_322463893.1">
    <property type="nucleotide sequence ID" value="NZ_JAXOJX010000001.1"/>
</dbReference>
<organism evidence="1 2">
    <name type="scientific">Azohydromonas lata</name>
    <dbReference type="NCBI Taxonomy" id="45677"/>
    <lineage>
        <taxon>Bacteria</taxon>
        <taxon>Pseudomonadati</taxon>
        <taxon>Pseudomonadota</taxon>
        <taxon>Betaproteobacteria</taxon>
        <taxon>Burkholderiales</taxon>
        <taxon>Sphaerotilaceae</taxon>
        <taxon>Azohydromonas</taxon>
    </lineage>
</organism>
<dbReference type="Gene3D" id="3.10.450.50">
    <property type="match status" value="1"/>
</dbReference>
<evidence type="ECO:0000313" key="2">
    <source>
        <dbReference type="Proteomes" id="UP001293718"/>
    </source>
</evidence>
<dbReference type="PANTHER" id="PTHR33747:SF1">
    <property type="entry name" value="ADENYLATE CYCLASE-ASSOCIATED CAP C-TERMINAL DOMAIN-CONTAINING PROTEIN"/>
    <property type="match status" value="1"/>
</dbReference>
<proteinExistence type="predicted"/>
<keyword evidence="2" id="KW-1185">Reference proteome</keyword>
<protein>
    <submittedName>
        <fullName evidence="1">UPF0149 family protein</fullName>
    </submittedName>
</protein>
<geneLocation type="plasmid" evidence="1">
    <name>unnamed</name>
</geneLocation>
<dbReference type="InterPro" id="IPR004027">
    <property type="entry name" value="SEC_C_motif"/>
</dbReference>
<dbReference type="Proteomes" id="UP001293718">
    <property type="component" value="Unassembled WGS sequence"/>
</dbReference>
<dbReference type="SUPFAM" id="SSF101327">
    <property type="entry name" value="YgfB-like"/>
    <property type="match status" value="1"/>
</dbReference>
<keyword evidence="1" id="KW-0614">Plasmid</keyword>